<comment type="caution">
    <text evidence="2">The sequence shown here is derived from an EMBL/GenBank/DDBJ whole genome shotgun (WGS) entry which is preliminary data.</text>
</comment>
<keyword evidence="1" id="KW-0732">Signal</keyword>
<dbReference type="OrthoDB" id="3239593at2"/>
<dbReference type="EMBL" id="LWAE01000005">
    <property type="protein sequence ID" value="KZL90274.1"/>
    <property type="molecule type" value="Genomic_DNA"/>
</dbReference>
<dbReference type="Proteomes" id="UP000076603">
    <property type="component" value="Unassembled WGS sequence"/>
</dbReference>
<feature type="chain" id="PRO_5039559444" description="ABC transporter substrate-binding protein" evidence="1">
    <location>
        <begin position="20"/>
        <end position="416"/>
    </location>
</feature>
<dbReference type="PANTHER" id="PTHR42779:SF1">
    <property type="entry name" value="PROTEIN YNJB"/>
    <property type="match status" value="1"/>
</dbReference>
<keyword evidence="3" id="KW-1185">Reference proteome</keyword>
<evidence type="ECO:0000256" key="1">
    <source>
        <dbReference type="SAM" id="SignalP"/>
    </source>
</evidence>
<dbReference type="STRING" id="1121326.CLMAG_40450"/>
<organism evidence="2 3">
    <name type="scientific">Clostridium magnum DSM 2767</name>
    <dbReference type="NCBI Taxonomy" id="1121326"/>
    <lineage>
        <taxon>Bacteria</taxon>
        <taxon>Bacillati</taxon>
        <taxon>Bacillota</taxon>
        <taxon>Clostridia</taxon>
        <taxon>Eubacteriales</taxon>
        <taxon>Clostridiaceae</taxon>
        <taxon>Clostridium</taxon>
    </lineage>
</organism>
<evidence type="ECO:0000313" key="2">
    <source>
        <dbReference type="EMBL" id="KZL90274.1"/>
    </source>
</evidence>
<dbReference type="NCBIfam" id="NF008633">
    <property type="entry name" value="PRK11622.1"/>
    <property type="match status" value="1"/>
</dbReference>
<sequence>MKKVLALFMVFMLSLGSFGCSTKSKDTTDNVMNKEWDTILKEAKGKTVNFYGWGGSETTNKWIDDYLTKTLKDRYDITLKRVPMNIEDILNKLLGDKQANNSKGTIDVVWINGENFYTAKQVGTLFGPFAEKLPNFNKYIDKDSIEVKSDFGYSVEGYEVPYGKAQLVMVYNGNKVSKTPSSAEELLKFVKENPGKFTYPALPDFTGSAFVRNIIYETVGYDKIANAKADKESVENVIQPAMDYLKQLKPYLWNGGKTYPATIAQIDNMYADNQLLMSMSYNPYSIPAKVKSGEYPKGTQSFIFDKGTVGNTHFLAIPFNSTNKAGAMAVINEIITVEAQASKYNPEGWGDLPVLDNSKLSAEEKKKFEDIKLGEGVMPQETLLKHRVPEVPAQLVPIIEKIWLEQIPGDKASERK</sequence>
<dbReference type="AlphaFoldDB" id="A0A162RRD0"/>
<dbReference type="InterPro" id="IPR006059">
    <property type="entry name" value="SBP"/>
</dbReference>
<gene>
    <name evidence="2" type="ORF">CLMAG_40450</name>
</gene>
<name>A0A162RRD0_9CLOT</name>
<reference evidence="2 3" key="1">
    <citation type="submission" date="2016-04" db="EMBL/GenBank/DDBJ databases">
        <title>Genome sequence of Clostridium magnum DSM 2767.</title>
        <authorList>
            <person name="Poehlein A."/>
            <person name="Uhlig R."/>
            <person name="Fischer R."/>
            <person name="Bahl H."/>
            <person name="Daniel R."/>
        </authorList>
    </citation>
    <scope>NUCLEOTIDE SEQUENCE [LARGE SCALE GENOMIC DNA]</scope>
    <source>
        <strain evidence="2 3">DSM 2767</strain>
    </source>
</reference>
<proteinExistence type="predicted"/>
<accession>A0A162RRD0</accession>
<evidence type="ECO:0008006" key="4">
    <source>
        <dbReference type="Google" id="ProtNLM"/>
    </source>
</evidence>
<dbReference type="PANTHER" id="PTHR42779">
    <property type="entry name" value="PROTEIN YNJB"/>
    <property type="match status" value="1"/>
</dbReference>
<dbReference type="PROSITE" id="PS51257">
    <property type="entry name" value="PROKAR_LIPOPROTEIN"/>
    <property type="match status" value="1"/>
</dbReference>
<dbReference type="PIRSF" id="PIRSF029172">
    <property type="entry name" value="UCP029172_ABC_sbc_YnjB"/>
    <property type="match status" value="1"/>
</dbReference>
<protein>
    <recommendedName>
        <fullName evidence="4">ABC transporter substrate-binding protein</fullName>
    </recommendedName>
</protein>
<dbReference type="InterPro" id="IPR027020">
    <property type="entry name" value="YnjB"/>
</dbReference>
<evidence type="ECO:0000313" key="3">
    <source>
        <dbReference type="Proteomes" id="UP000076603"/>
    </source>
</evidence>
<dbReference type="PATRIC" id="fig|1121326.3.peg.4098"/>
<dbReference type="Pfam" id="PF13416">
    <property type="entry name" value="SBP_bac_8"/>
    <property type="match status" value="1"/>
</dbReference>
<feature type="signal peptide" evidence="1">
    <location>
        <begin position="1"/>
        <end position="19"/>
    </location>
</feature>
<dbReference type="RefSeq" id="WP_066626399.1">
    <property type="nucleotide sequence ID" value="NZ_FQXL01000008.1"/>
</dbReference>
<dbReference type="Gene3D" id="3.40.190.10">
    <property type="entry name" value="Periplasmic binding protein-like II"/>
    <property type="match status" value="2"/>
</dbReference>
<dbReference type="SUPFAM" id="SSF53850">
    <property type="entry name" value="Periplasmic binding protein-like II"/>
    <property type="match status" value="1"/>
</dbReference>